<comment type="caution">
    <text evidence="2">The sequence shown here is derived from an EMBL/GenBank/DDBJ whole genome shotgun (WGS) entry which is preliminary data.</text>
</comment>
<feature type="compositionally biased region" description="Polar residues" evidence="1">
    <location>
        <begin position="39"/>
        <end position="48"/>
    </location>
</feature>
<evidence type="ECO:0000313" key="2">
    <source>
        <dbReference type="EMBL" id="MBW6390547.1"/>
    </source>
</evidence>
<dbReference type="InterPro" id="IPR045748">
    <property type="entry name" value="DcaP"/>
</dbReference>
<protein>
    <recommendedName>
        <fullName evidence="4">Porin</fullName>
    </recommendedName>
</protein>
<gene>
    <name evidence="2" type="ORF">KPL81_05165</name>
</gene>
<accession>A0ABS6ZKD9</accession>
<feature type="compositionally biased region" description="Basic residues" evidence="1">
    <location>
        <begin position="28"/>
        <end position="38"/>
    </location>
</feature>
<evidence type="ECO:0000256" key="1">
    <source>
        <dbReference type="SAM" id="MobiDB-lite"/>
    </source>
</evidence>
<dbReference type="SUPFAM" id="SSF56935">
    <property type="entry name" value="Porins"/>
    <property type="match status" value="1"/>
</dbReference>
<dbReference type="RefSeq" id="WP_219790939.1">
    <property type="nucleotide sequence ID" value="NZ_JAHYCA010000002.1"/>
</dbReference>
<dbReference type="EMBL" id="JAHYCA010000002">
    <property type="protein sequence ID" value="MBW6390547.1"/>
    <property type="molecule type" value="Genomic_DNA"/>
</dbReference>
<keyword evidence="3" id="KW-1185">Reference proteome</keyword>
<organism evidence="2 3">
    <name type="scientific">Billgrantia antri</name>
    <dbReference type="NCBI Taxonomy" id="2846777"/>
    <lineage>
        <taxon>Bacteria</taxon>
        <taxon>Pseudomonadati</taxon>
        <taxon>Pseudomonadota</taxon>
        <taxon>Gammaproteobacteria</taxon>
        <taxon>Oceanospirillales</taxon>
        <taxon>Halomonadaceae</taxon>
        <taxon>Billgrantia</taxon>
    </lineage>
</organism>
<evidence type="ECO:0008006" key="4">
    <source>
        <dbReference type="Google" id="ProtNLM"/>
    </source>
</evidence>
<reference evidence="2 3" key="1">
    <citation type="submission" date="2021-07" db="EMBL/GenBank/DDBJ databases">
        <authorList>
            <person name="So Y."/>
        </authorList>
    </citation>
    <scope>NUCLEOTIDE SEQUENCE [LARGE SCALE GENOMIC DNA]</scope>
    <source>
        <strain evidence="2 3">Y3S6</strain>
    </source>
</reference>
<evidence type="ECO:0000313" key="3">
    <source>
        <dbReference type="Proteomes" id="UP000769617"/>
    </source>
</evidence>
<proteinExistence type="predicted"/>
<sequence>MPNIEAGNAFANERRPERAPILLEPFRAHRSQVSRRSGRTTNPTSKDQTVTIHNNVKQFAISSIGAMTLAVSAGSFAYELQVGDTTASIYGYVKLDVIYDFDNALGDTVDRSAPRLEGEEGPNGHFTMHARESRIGFGTSTPVAGSNLETTIEGDFYGDSSAFRLRHAYGKWNHLLAGQTWTNFAGFVSSTPLISFTGPTGRPAVERQPQLRYTSGKLSMALENPADEGGQVSAPGAKSQLPDVTLRYTDTEGTFHYSFSGVARYLEFDSAGIETPAASDSAFGWGLGAEVAMKVSDDLTIRGALTHGDGIGGYNQGNPQIAPAFATSEGELETIESTGGTLGASLAVGPGAINAAYSRITADLDNNPAFLTNDDSYEAAWINYIWSPALSERISYGIEANWNKRETVNGREGYASRVQAMVMYSF</sequence>
<dbReference type="Pfam" id="PF19577">
    <property type="entry name" value="DcaP"/>
    <property type="match status" value="1"/>
</dbReference>
<feature type="region of interest" description="Disordered" evidence="1">
    <location>
        <begin position="27"/>
        <end position="48"/>
    </location>
</feature>
<dbReference type="Proteomes" id="UP000769617">
    <property type="component" value="Unassembled WGS sequence"/>
</dbReference>
<name>A0ABS6ZKD9_9GAMM</name>